<proteinExistence type="predicted"/>
<gene>
    <name evidence="1" type="ORF">SAMN05421850_104283</name>
</gene>
<dbReference type="AlphaFoldDB" id="A0A1G8MRR9"/>
<dbReference type="Proteomes" id="UP000199340">
    <property type="component" value="Unassembled WGS sequence"/>
</dbReference>
<evidence type="ECO:0000313" key="2">
    <source>
        <dbReference type="Proteomes" id="UP000199340"/>
    </source>
</evidence>
<dbReference type="EMBL" id="FNEB01000004">
    <property type="protein sequence ID" value="SDI69990.1"/>
    <property type="molecule type" value="Genomic_DNA"/>
</dbReference>
<sequence>MQASTRSDILHKLTGERDLSLIQRLWATKPGIFQSLKPSERVTVRASCRALDRLGSLVTENLSHIELDCFCSVPYLDQHTRLSCVPNRLWLEVWADDRLTKRKHQAKLFVDFSRTEVTVGVIFLGLRDHQARRELWKQVAKRKLLCGDAFKDREENAATCHLKPKPQEKNYLVSTTPRPHGLETVGSNRKTWQKRRAEELDLGKGVISFSRTLCSREISFETLLLGLETTAVDFDDFLFGAVSIQ</sequence>
<accession>A0A1G8MRR9</accession>
<organism evidence="1 2">
    <name type="scientific">Lutimaribacter saemankumensis</name>
    <dbReference type="NCBI Taxonomy" id="490829"/>
    <lineage>
        <taxon>Bacteria</taxon>
        <taxon>Pseudomonadati</taxon>
        <taxon>Pseudomonadota</taxon>
        <taxon>Alphaproteobacteria</taxon>
        <taxon>Rhodobacterales</taxon>
        <taxon>Roseobacteraceae</taxon>
        <taxon>Lutimaribacter</taxon>
    </lineage>
</organism>
<keyword evidence="2" id="KW-1185">Reference proteome</keyword>
<name>A0A1G8MRR9_9RHOB</name>
<reference evidence="1 2" key="1">
    <citation type="submission" date="2016-10" db="EMBL/GenBank/DDBJ databases">
        <authorList>
            <person name="de Groot N.N."/>
        </authorList>
    </citation>
    <scope>NUCLEOTIDE SEQUENCE [LARGE SCALE GENOMIC DNA]</scope>
    <source>
        <strain evidence="1 2">DSM 28010</strain>
    </source>
</reference>
<evidence type="ECO:0000313" key="1">
    <source>
        <dbReference type="EMBL" id="SDI69990.1"/>
    </source>
</evidence>
<protein>
    <submittedName>
        <fullName evidence="1">Uncharacterized protein</fullName>
    </submittedName>
</protein>